<dbReference type="PROSITE" id="PS51257">
    <property type="entry name" value="PROKAR_LIPOPROTEIN"/>
    <property type="match status" value="1"/>
</dbReference>
<dbReference type="AlphaFoldDB" id="A0A410P2Y9"/>
<name>A0A410P2Y9_VELA1</name>
<dbReference type="Proteomes" id="UP000287243">
    <property type="component" value="Chromosome"/>
</dbReference>
<dbReference type="RefSeq" id="WP_128699206.1">
    <property type="nucleotide sequence ID" value="NZ_CP019384.1"/>
</dbReference>
<protein>
    <recommendedName>
        <fullName evidence="4">DUF4398 domain-containing protein</fullName>
    </recommendedName>
</protein>
<sequence length="114" mass="12350">MSKTVLAVLIFAVGMICVTSGCAKRVVSSAKAIKKSETMSTTDQKAVYLVGQAKAFLNSNNYREAIKTSQYVLAGVDRNSKEARAILEKAKQGLSEEADDMMEDVKRSRKAAAK</sequence>
<reference evidence="2 3" key="1">
    <citation type="submission" date="2017-01" db="EMBL/GenBank/DDBJ databases">
        <title>First insights into the biology of 'candidatus Vampirococcus archaeovorus'.</title>
        <authorList>
            <person name="Kizina J."/>
            <person name="Jordan S."/>
            <person name="Stueber K."/>
            <person name="Reinhardt R."/>
            <person name="Harder J."/>
        </authorList>
    </citation>
    <scope>NUCLEOTIDE SEQUENCE [LARGE SCALE GENOMIC DNA]</scope>
    <source>
        <strain evidence="2 3">LiM</strain>
    </source>
</reference>
<dbReference type="KEGG" id="vai:BU251_01895"/>
<dbReference type="EMBL" id="CP019384">
    <property type="protein sequence ID" value="QAT16567.1"/>
    <property type="molecule type" value="Genomic_DNA"/>
</dbReference>
<organism evidence="2 3">
    <name type="scientific">Velamenicoccus archaeovorus</name>
    <dbReference type="NCBI Taxonomy" id="1930593"/>
    <lineage>
        <taxon>Bacteria</taxon>
        <taxon>Pseudomonadati</taxon>
        <taxon>Candidatus Omnitrophota</taxon>
        <taxon>Candidatus Velamenicoccus</taxon>
    </lineage>
</organism>
<proteinExistence type="predicted"/>
<evidence type="ECO:0008006" key="4">
    <source>
        <dbReference type="Google" id="ProtNLM"/>
    </source>
</evidence>
<evidence type="ECO:0000313" key="3">
    <source>
        <dbReference type="Proteomes" id="UP000287243"/>
    </source>
</evidence>
<gene>
    <name evidence="2" type="ORF">BU251_01895</name>
</gene>
<feature type="region of interest" description="Disordered" evidence="1">
    <location>
        <begin position="93"/>
        <end position="114"/>
    </location>
</feature>
<evidence type="ECO:0000256" key="1">
    <source>
        <dbReference type="SAM" id="MobiDB-lite"/>
    </source>
</evidence>
<keyword evidence="3" id="KW-1185">Reference proteome</keyword>
<accession>A0A410P2Y9</accession>
<evidence type="ECO:0000313" key="2">
    <source>
        <dbReference type="EMBL" id="QAT16567.1"/>
    </source>
</evidence>